<dbReference type="EMBL" id="JAQQBS010001423">
    <property type="protein sequence ID" value="KAK0160222.1"/>
    <property type="molecule type" value="Genomic_DNA"/>
</dbReference>
<comment type="caution">
    <text evidence="3">The sequence shown here is derived from an EMBL/GenBank/DDBJ whole genome shotgun (WGS) entry which is preliminary data.</text>
</comment>
<protein>
    <recommendedName>
        <fullName evidence="2">FP protein C-terminal domain-containing protein</fullName>
    </recommendedName>
</protein>
<gene>
    <name evidence="3" type="ORF">PV328_007650</name>
</gene>
<keyword evidence="4" id="KW-1185">Reference proteome</keyword>
<dbReference type="InterPro" id="IPR057251">
    <property type="entry name" value="FP_C"/>
</dbReference>
<feature type="coiled-coil region" evidence="1">
    <location>
        <begin position="148"/>
        <end position="182"/>
    </location>
</feature>
<evidence type="ECO:0000313" key="4">
    <source>
        <dbReference type="Proteomes" id="UP001168990"/>
    </source>
</evidence>
<dbReference type="AlphaFoldDB" id="A0AA39C962"/>
<accession>A0AA39C962</accession>
<reference evidence="3" key="2">
    <citation type="submission" date="2023-03" db="EMBL/GenBank/DDBJ databases">
        <authorList>
            <person name="Inwood S.N."/>
            <person name="Skelly J.G."/>
            <person name="Guhlin J."/>
            <person name="Harrop T.W.R."/>
            <person name="Goldson S.G."/>
            <person name="Dearden P.K."/>
        </authorList>
    </citation>
    <scope>NUCLEOTIDE SEQUENCE</scope>
    <source>
        <strain evidence="3">Irish</strain>
        <tissue evidence="3">Whole body</tissue>
    </source>
</reference>
<keyword evidence="1" id="KW-0175">Coiled coil</keyword>
<dbReference type="Pfam" id="PF25298">
    <property type="entry name" value="Baculo_FP_2nd"/>
    <property type="match status" value="1"/>
</dbReference>
<evidence type="ECO:0000256" key="1">
    <source>
        <dbReference type="SAM" id="Coils"/>
    </source>
</evidence>
<dbReference type="Proteomes" id="UP001168990">
    <property type="component" value="Unassembled WGS sequence"/>
</dbReference>
<reference evidence="3" key="1">
    <citation type="journal article" date="2023" name="bioRxiv">
        <title>Scaffold-level genome assemblies of two parasitoid biocontrol wasps reveal the parthenogenesis mechanism and an associated novel virus.</title>
        <authorList>
            <person name="Inwood S."/>
            <person name="Skelly J."/>
            <person name="Guhlin J."/>
            <person name="Harrop T."/>
            <person name="Goldson S."/>
            <person name="Dearden P."/>
        </authorList>
    </citation>
    <scope>NUCLEOTIDE SEQUENCE</scope>
    <source>
        <strain evidence="3">Irish</strain>
        <tissue evidence="3">Whole body</tissue>
    </source>
</reference>
<evidence type="ECO:0000313" key="3">
    <source>
        <dbReference type="EMBL" id="KAK0160222.1"/>
    </source>
</evidence>
<name>A0AA39C962_9HYME</name>
<organism evidence="3 4">
    <name type="scientific">Microctonus aethiopoides</name>
    <dbReference type="NCBI Taxonomy" id="144406"/>
    <lineage>
        <taxon>Eukaryota</taxon>
        <taxon>Metazoa</taxon>
        <taxon>Ecdysozoa</taxon>
        <taxon>Arthropoda</taxon>
        <taxon>Hexapoda</taxon>
        <taxon>Insecta</taxon>
        <taxon>Pterygota</taxon>
        <taxon>Neoptera</taxon>
        <taxon>Endopterygota</taxon>
        <taxon>Hymenoptera</taxon>
        <taxon>Apocrita</taxon>
        <taxon>Ichneumonoidea</taxon>
        <taxon>Braconidae</taxon>
        <taxon>Euphorinae</taxon>
        <taxon>Microctonus</taxon>
    </lineage>
</organism>
<sequence length="339" mass="38523">MNSSCFRCKQALVCEHPHCSVCLRDFHPSCSKLDLSYKGANTCCFSKFETISPMATQSSRQNMSKSSSRSSSPLIPTITNDDFSAQSLQDSSSIESKFGAFIANQMSFNNKLSDMINEQNKQLVADQTLFNNRLSDIIKDQNDKLTEIKNIAKSVAEQQVRIQKLEQQNVILSKNVVNLSQQNRVIVNDVHDIREGLANMTKQPSSELIISGIPAELELEPKQMNNANQNDVNNHRTKLSYIVKFKSVYVSRHVIDLKKRKGDLTASEVFDCPLTSKIYINEFLSPRMHSLHCKVKELAKIHKYKYVWVKNGNISVRKEDKSSVIVDRTDRDLRLLETS</sequence>
<proteinExistence type="predicted"/>
<feature type="domain" description="FP protein C-terminal" evidence="2">
    <location>
        <begin position="286"/>
        <end position="334"/>
    </location>
</feature>
<evidence type="ECO:0000259" key="2">
    <source>
        <dbReference type="Pfam" id="PF25298"/>
    </source>
</evidence>